<proteinExistence type="predicted"/>
<evidence type="ECO:0000313" key="1">
    <source>
        <dbReference type="EMBL" id="QEK78921.1"/>
    </source>
</evidence>
<reference evidence="1 2" key="1">
    <citation type="submission" date="2017-08" db="EMBL/GenBank/DDBJ databases">
        <title>Resequencing and Reannotation of the genome of Pyrococcus furiosus type strain DSM3638.</title>
        <authorList>
            <person name="Reichelt R.M."/>
            <person name="Bunk B."/>
        </authorList>
    </citation>
    <scope>NUCLEOTIDE SEQUENCE [LARGE SCALE GENOMIC DNA]</scope>
    <source>
        <strain evidence="1 2">DSM 3638</strain>
    </source>
</reference>
<organism evidence="1 2">
    <name type="scientific">Pyrococcus furiosus (strain ATCC 43587 / DSM 3638 / JCM 8422 / Vc1)</name>
    <dbReference type="NCBI Taxonomy" id="186497"/>
    <lineage>
        <taxon>Archaea</taxon>
        <taxon>Methanobacteriati</taxon>
        <taxon>Methanobacteriota</taxon>
        <taxon>Thermococci</taxon>
        <taxon>Thermococcales</taxon>
        <taxon>Thermococcaceae</taxon>
        <taxon>Pyrococcus</taxon>
    </lineage>
</organism>
<name>A0A5C0XQF1_PYRFU</name>
<evidence type="ECO:0000313" key="2">
    <source>
        <dbReference type="Proteomes" id="UP000324354"/>
    </source>
</evidence>
<dbReference type="GeneID" id="13301879"/>
<dbReference type="OrthoDB" id="132045at2157"/>
<dbReference type="GeneID" id="41713084"/>
<sequence length="131" mass="14928">MENLFRYGEPVIGKNFADRKKELEEPKVEILSGQNVIIFEFTFGEEEICFDESLGLPQRLAEHLGKRVVVVFSSRRKLKGSLEMEDVEKTFEELVKDSEASYIEIWGSLPLSQEKVLLAIARGEGDFLSSL</sequence>
<dbReference type="Proteomes" id="UP000324354">
    <property type="component" value="Chromosome"/>
</dbReference>
<gene>
    <name evidence="1" type="ORF">PFDSM3638_06385</name>
</gene>
<dbReference type="RefSeq" id="WP_011012424.1">
    <property type="nucleotide sequence ID" value="NC_003413.1"/>
</dbReference>
<protein>
    <submittedName>
        <fullName evidence="1">Uncharacterized protein</fullName>
    </submittedName>
</protein>
<accession>A0A5C0XQF1</accession>
<dbReference type="EMBL" id="CP023154">
    <property type="protein sequence ID" value="QEK78921.1"/>
    <property type="molecule type" value="Genomic_DNA"/>
</dbReference>
<dbReference type="AlphaFoldDB" id="A0A5C0XQF1"/>